<proteinExistence type="predicted"/>
<comment type="caution">
    <text evidence="1">The sequence shown here is derived from an EMBL/GenBank/DDBJ whole genome shotgun (WGS) entry which is preliminary data.</text>
</comment>
<dbReference type="RefSeq" id="WP_213639707.1">
    <property type="nucleotide sequence ID" value="NZ_JADPMV010000001.1"/>
</dbReference>
<accession>A0ABS5Q0W2</accession>
<keyword evidence="2" id="KW-1185">Reference proteome</keyword>
<evidence type="ECO:0000313" key="2">
    <source>
        <dbReference type="Proteomes" id="UP001196601"/>
    </source>
</evidence>
<protein>
    <recommendedName>
        <fullName evidence="3">DUF4279 domain-containing protein</fullName>
    </recommendedName>
</protein>
<name>A0ABS5Q0W2_9PSED</name>
<gene>
    <name evidence="1" type="ORF">I0D00_10735</name>
</gene>
<dbReference type="Proteomes" id="UP001196601">
    <property type="component" value="Unassembled WGS sequence"/>
</dbReference>
<evidence type="ECO:0000313" key="1">
    <source>
        <dbReference type="EMBL" id="MBS7662410.1"/>
    </source>
</evidence>
<sequence length="136" mass="14964">MSTTPNKVKTVALCLRGFELTPEQVESATGRKASETGTRGEPVKPGVKSLLKRSFVRFSVQIPNGCRIDELIPALWTHLGGIERIREARDIIKPEYLEVDLVLPVKNSDEQEGGFIPPSTITELSLLGASLSFQFL</sequence>
<evidence type="ECO:0008006" key="3">
    <source>
        <dbReference type="Google" id="ProtNLM"/>
    </source>
</evidence>
<organism evidence="1 2">
    <name type="scientific">Pseudomonas lalucatii</name>
    <dbReference type="NCBI Taxonomy" id="1424203"/>
    <lineage>
        <taxon>Bacteria</taxon>
        <taxon>Pseudomonadati</taxon>
        <taxon>Pseudomonadota</taxon>
        <taxon>Gammaproteobacteria</taxon>
        <taxon>Pseudomonadales</taxon>
        <taxon>Pseudomonadaceae</taxon>
        <taxon>Pseudomonas</taxon>
    </lineage>
</organism>
<reference evidence="1 2" key="1">
    <citation type="journal article" date="2021" name="Syst. Appl. Microbiol.">
        <title>Pseudomonas lalucatii sp. nov. isolated from Vallgornera, a karstic cave in Mallorca, Western Mediterranean.</title>
        <authorList>
            <person name="Busquets A."/>
            <person name="Mulet M."/>
            <person name="Gomila M."/>
            <person name="Garcia-Valdes E."/>
        </authorList>
    </citation>
    <scope>NUCLEOTIDE SEQUENCE [LARGE SCALE GENOMIC DNA]</scope>
    <source>
        <strain evidence="1 2">R1b54</strain>
    </source>
</reference>
<dbReference type="EMBL" id="JADPMV010000001">
    <property type="protein sequence ID" value="MBS7662410.1"/>
    <property type="molecule type" value="Genomic_DNA"/>
</dbReference>